<comment type="caution">
    <text evidence="1">The sequence shown here is derived from an EMBL/GenBank/DDBJ whole genome shotgun (WGS) entry which is preliminary data.</text>
</comment>
<evidence type="ECO:0000313" key="1">
    <source>
        <dbReference type="EMBL" id="GFU29525.1"/>
    </source>
</evidence>
<dbReference type="PANTHER" id="PTHR47272:SF2">
    <property type="entry name" value="PIGGYBAC TRANSPOSABLE ELEMENT-DERIVED PROTEIN 3-LIKE"/>
    <property type="match status" value="1"/>
</dbReference>
<reference evidence="1" key="1">
    <citation type="submission" date="2020-08" db="EMBL/GenBank/DDBJ databases">
        <title>Multicomponent nature underlies the extraordinary mechanical properties of spider dragline silk.</title>
        <authorList>
            <person name="Kono N."/>
            <person name="Nakamura H."/>
            <person name="Mori M."/>
            <person name="Yoshida Y."/>
            <person name="Ohtoshi R."/>
            <person name="Malay A.D."/>
            <person name="Moran D.A.P."/>
            <person name="Tomita M."/>
            <person name="Numata K."/>
            <person name="Arakawa K."/>
        </authorList>
    </citation>
    <scope>NUCLEOTIDE SEQUENCE</scope>
</reference>
<evidence type="ECO:0000313" key="2">
    <source>
        <dbReference type="Proteomes" id="UP000887013"/>
    </source>
</evidence>
<dbReference type="PANTHER" id="PTHR47272">
    <property type="entry name" value="DDE_TNP_1_7 DOMAIN-CONTAINING PROTEIN"/>
    <property type="match status" value="1"/>
</dbReference>
<dbReference type="EMBL" id="BMAW01082504">
    <property type="protein sequence ID" value="GFU29525.1"/>
    <property type="molecule type" value="Genomic_DNA"/>
</dbReference>
<keyword evidence="2" id="KW-1185">Reference proteome</keyword>
<proteinExistence type="predicted"/>
<sequence>MGGTDRMDQNISQYRCSIRSKKWWWPLFLFSFEASIQTAWLLYRLCPSNDCNKMDLLHIRREFYQTYFSKYSNRPYNSLAKGKPKTLSKRVSNDIWNDRKDHLIVVNAKKIRRVYCGKTST</sequence>
<organism evidence="1 2">
    <name type="scientific">Nephila pilipes</name>
    <name type="common">Giant wood spider</name>
    <name type="synonym">Nephila maculata</name>
    <dbReference type="NCBI Taxonomy" id="299642"/>
    <lineage>
        <taxon>Eukaryota</taxon>
        <taxon>Metazoa</taxon>
        <taxon>Ecdysozoa</taxon>
        <taxon>Arthropoda</taxon>
        <taxon>Chelicerata</taxon>
        <taxon>Arachnida</taxon>
        <taxon>Araneae</taxon>
        <taxon>Araneomorphae</taxon>
        <taxon>Entelegynae</taxon>
        <taxon>Araneoidea</taxon>
        <taxon>Nephilidae</taxon>
        <taxon>Nephila</taxon>
    </lineage>
</organism>
<accession>A0A8X6QP33</accession>
<name>A0A8X6QP33_NEPPI</name>
<protein>
    <submittedName>
        <fullName evidence="1">DDE_Tnp_1_7 domain-containing protein</fullName>
    </submittedName>
</protein>
<dbReference type="OrthoDB" id="6621785at2759"/>
<dbReference type="AlphaFoldDB" id="A0A8X6QP33"/>
<gene>
    <name evidence="1" type="ORF">NPIL_77271</name>
</gene>
<dbReference type="Proteomes" id="UP000887013">
    <property type="component" value="Unassembled WGS sequence"/>
</dbReference>